<keyword evidence="2" id="KW-1185">Reference proteome</keyword>
<reference evidence="1 2" key="1">
    <citation type="submission" date="2018-07" db="EMBL/GenBank/DDBJ databases">
        <title>Arthrobacter sp. nov., isolated from raw cow's milk with high bacterial count.</title>
        <authorList>
            <person name="Hahne J."/>
            <person name="Isele D."/>
            <person name="Lipski A."/>
        </authorList>
    </citation>
    <scope>NUCLEOTIDE SEQUENCE [LARGE SCALE GENOMIC DNA]</scope>
    <source>
        <strain evidence="1 2">JZ R-183</strain>
    </source>
</reference>
<dbReference type="InterPro" id="IPR010349">
    <property type="entry name" value="Asparaginase_II"/>
</dbReference>
<sequence>MTHPISLSDVVELATVDRNGVIESRHFGALAVVDRDGTLVASLGDPEAMIYARSTLKPFQAIASLRAGAELDQEALALACASHVGSERHQNLAARMLADTGLSESDLRCPTAWPQETAAYQERLRQGLGQNHLAFNCSGKHAGFLSACVASGWDTETYLDPQHPLQLSVMAAVEEFSGAPIGNIAIDGCGAPVPQMPLVGLARAVAGLLRLAADDAAGLGSAVGDPVARIAPAMLAHPWAVQGQGLENTVVMERLGVLSKLGAEGVLILGAPDGSALALKMLDGQSRANTVVGLNALAALGILSQDAVDSVLEEVIKPILGGGEPVGAILPTPAVTSLRAAGN</sequence>
<dbReference type="Proteomes" id="UP000273119">
    <property type="component" value="Unassembled WGS sequence"/>
</dbReference>
<protein>
    <submittedName>
        <fullName evidence="1">Asparaginase</fullName>
    </submittedName>
</protein>
<evidence type="ECO:0000313" key="2">
    <source>
        <dbReference type="Proteomes" id="UP000273119"/>
    </source>
</evidence>
<dbReference type="PANTHER" id="PTHR42110">
    <property type="entry name" value="L-ASPARAGINASE, PUTATIVE (AFU_ORTHOLOGUE AFUA_3G11890)-RELATED"/>
    <property type="match status" value="1"/>
</dbReference>
<dbReference type="Pfam" id="PF06089">
    <property type="entry name" value="Asparaginase_II"/>
    <property type="match status" value="1"/>
</dbReference>
<dbReference type="PANTHER" id="PTHR42110:SF1">
    <property type="entry name" value="L-ASPARAGINASE, PUTATIVE (AFU_ORTHOLOGUE AFUA_3G11890)-RELATED"/>
    <property type="match status" value="1"/>
</dbReference>
<evidence type="ECO:0000313" key="1">
    <source>
        <dbReference type="EMBL" id="RKW71311.1"/>
    </source>
</evidence>
<accession>A0A496PL92</accession>
<dbReference type="AlphaFoldDB" id="A0A496PL92"/>
<organism evidence="1 2">
    <name type="scientific">Galactobacter caseinivorans</name>
    <dbReference type="NCBI Taxonomy" id="2676123"/>
    <lineage>
        <taxon>Bacteria</taxon>
        <taxon>Bacillati</taxon>
        <taxon>Actinomycetota</taxon>
        <taxon>Actinomycetes</taxon>
        <taxon>Micrococcales</taxon>
        <taxon>Micrococcaceae</taxon>
        <taxon>Galactobacter</taxon>
    </lineage>
</organism>
<proteinExistence type="predicted"/>
<dbReference type="EMBL" id="QQXL01000001">
    <property type="protein sequence ID" value="RKW71311.1"/>
    <property type="molecule type" value="Genomic_DNA"/>
</dbReference>
<name>A0A496PL92_9MICC</name>
<gene>
    <name evidence="1" type="ORF">DWQ67_00115</name>
</gene>
<dbReference type="RefSeq" id="WP_121483575.1">
    <property type="nucleotide sequence ID" value="NZ_QQXL01000001.1"/>
</dbReference>
<comment type="caution">
    <text evidence="1">The sequence shown here is derived from an EMBL/GenBank/DDBJ whole genome shotgun (WGS) entry which is preliminary data.</text>
</comment>